<name>A0A1G2LWS3_9BACT</name>
<dbReference type="InterPro" id="IPR029063">
    <property type="entry name" value="SAM-dependent_MTases_sf"/>
</dbReference>
<evidence type="ECO:0000259" key="1">
    <source>
        <dbReference type="Pfam" id="PF08241"/>
    </source>
</evidence>
<dbReference type="Pfam" id="PF08241">
    <property type="entry name" value="Methyltransf_11"/>
    <property type="match status" value="1"/>
</dbReference>
<protein>
    <recommendedName>
        <fullName evidence="1">Methyltransferase type 11 domain-containing protein</fullName>
    </recommendedName>
</protein>
<dbReference type="GO" id="GO:0008757">
    <property type="term" value="F:S-adenosylmethionine-dependent methyltransferase activity"/>
    <property type="evidence" value="ECO:0007669"/>
    <property type="project" value="InterPro"/>
</dbReference>
<dbReference type="Proteomes" id="UP000178116">
    <property type="component" value="Unassembled WGS sequence"/>
</dbReference>
<dbReference type="PANTHER" id="PTHR43861">
    <property type="entry name" value="TRANS-ACONITATE 2-METHYLTRANSFERASE-RELATED"/>
    <property type="match status" value="1"/>
</dbReference>
<dbReference type="PANTHER" id="PTHR43861:SF1">
    <property type="entry name" value="TRANS-ACONITATE 2-METHYLTRANSFERASE"/>
    <property type="match status" value="1"/>
</dbReference>
<evidence type="ECO:0000313" key="3">
    <source>
        <dbReference type="Proteomes" id="UP000178116"/>
    </source>
</evidence>
<dbReference type="SUPFAM" id="SSF53335">
    <property type="entry name" value="S-adenosyl-L-methionine-dependent methyltransferases"/>
    <property type="match status" value="1"/>
</dbReference>
<comment type="caution">
    <text evidence="2">The sequence shown here is derived from an EMBL/GenBank/DDBJ whole genome shotgun (WGS) entry which is preliminary data.</text>
</comment>
<sequence>MYLFQPLADFDYLLYPLLRKRSFCILKKEGGMEKNRFVKEIYGLLEILTGSARQSGFSWDFRIFLAHRIFRIFSAPRFVLQPVDLEQVVNQLKDCVDLTEKILIAKKKNKEADIADKRDPEISMQYLYGLAWAQQSDREYYHGASHFADRLLNSNLDISFLKGAKCLDLGTGHARYALAMVHLGAISVVGIDFSNYCLDEARRRLNFYPKEAGKIKLLLKDVYKLPKNMNGAFDFVCANGFIHHLPDPVRGWQAMFDCLKKGGHAFTFVFADGGTPWWRAIDLMRELLRPVPLWFSHKTLEGYEVSGNQIFNILDYSYTPIQHRFERGYVEDTLHNIGFREIHFLTGGVIHDSVLRSRLFETDRQLYGNSEIRYLFRK</sequence>
<dbReference type="Gene3D" id="3.40.50.150">
    <property type="entry name" value="Vaccinia Virus protein VP39"/>
    <property type="match status" value="1"/>
</dbReference>
<accession>A0A1G2LWS3</accession>
<feature type="domain" description="Methyltransferase type 11" evidence="1">
    <location>
        <begin position="167"/>
        <end position="266"/>
    </location>
</feature>
<evidence type="ECO:0000313" key="2">
    <source>
        <dbReference type="EMBL" id="OHA16088.1"/>
    </source>
</evidence>
<dbReference type="EMBL" id="MHRA01000003">
    <property type="protein sequence ID" value="OHA16088.1"/>
    <property type="molecule type" value="Genomic_DNA"/>
</dbReference>
<proteinExistence type="predicted"/>
<dbReference type="AlphaFoldDB" id="A0A1G2LWS3"/>
<reference evidence="2 3" key="1">
    <citation type="journal article" date="2016" name="Nat. Commun.">
        <title>Thousands of microbial genomes shed light on interconnected biogeochemical processes in an aquifer system.</title>
        <authorList>
            <person name="Anantharaman K."/>
            <person name="Brown C.T."/>
            <person name="Hug L.A."/>
            <person name="Sharon I."/>
            <person name="Castelle C.J."/>
            <person name="Probst A.J."/>
            <person name="Thomas B.C."/>
            <person name="Singh A."/>
            <person name="Wilkins M.J."/>
            <person name="Karaoz U."/>
            <person name="Brodie E.L."/>
            <person name="Williams K.H."/>
            <person name="Hubbard S.S."/>
            <person name="Banfield J.F."/>
        </authorList>
    </citation>
    <scope>NUCLEOTIDE SEQUENCE [LARGE SCALE GENOMIC DNA]</scope>
</reference>
<dbReference type="InterPro" id="IPR013216">
    <property type="entry name" value="Methyltransf_11"/>
</dbReference>
<organism evidence="2 3">
    <name type="scientific">Candidatus Tagabacteria bacterium RIFCSPLOWO2_01_FULL_42_9</name>
    <dbReference type="NCBI Taxonomy" id="1802296"/>
    <lineage>
        <taxon>Bacteria</taxon>
        <taxon>Candidatus Tagaibacteriota</taxon>
    </lineage>
</organism>
<gene>
    <name evidence="2" type="ORF">A3A10_00875</name>
</gene>
<dbReference type="CDD" id="cd02440">
    <property type="entry name" value="AdoMet_MTases"/>
    <property type="match status" value="1"/>
</dbReference>